<keyword evidence="1 2" id="KW-0378">Hydrolase</keyword>
<gene>
    <name evidence="2" type="ORF">BXY41_117101</name>
</gene>
<organism evidence="2 3">
    <name type="scientific">Lacrimispora xylanisolvens</name>
    <dbReference type="NCBI Taxonomy" id="384636"/>
    <lineage>
        <taxon>Bacteria</taxon>
        <taxon>Bacillati</taxon>
        <taxon>Bacillota</taxon>
        <taxon>Clostridia</taxon>
        <taxon>Lachnospirales</taxon>
        <taxon>Lachnospiraceae</taxon>
        <taxon>Lacrimispora</taxon>
    </lineage>
</organism>
<dbReference type="Proteomes" id="UP000237749">
    <property type="component" value="Unassembled WGS sequence"/>
</dbReference>
<dbReference type="Gene3D" id="1.50.10.10">
    <property type="match status" value="1"/>
</dbReference>
<dbReference type="InterPro" id="IPR008928">
    <property type="entry name" value="6-hairpin_glycosidase_sf"/>
</dbReference>
<comment type="caution">
    <text evidence="2">The sequence shown here is derived from an EMBL/GenBank/DDBJ whole genome shotgun (WGS) entry which is preliminary data.</text>
</comment>
<dbReference type="SUPFAM" id="SSF48208">
    <property type="entry name" value="Six-hairpin glycosidases"/>
    <property type="match status" value="1"/>
</dbReference>
<dbReference type="PANTHER" id="PTHR33886:SF8">
    <property type="entry name" value="UNSATURATED RHAMNOGALACTURONAN HYDROLASE (EUROFUNG)"/>
    <property type="match status" value="1"/>
</dbReference>
<dbReference type="AlphaFoldDB" id="A0A2S6HHB8"/>
<evidence type="ECO:0000256" key="1">
    <source>
        <dbReference type="ARBA" id="ARBA00022801"/>
    </source>
</evidence>
<reference evidence="2 3" key="1">
    <citation type="submission" date="2018-02" db="EMBL/GenBank/DDBJ databases">
        <title>Genomic Encyclopedia of Archaeal and Bacterial Type Strains, Phase II (KMG-II): from individual species to whole genera.</title>
        <authorList>
            <person name="Goeker M."/>
        </authorList>
    </citation>
    <scope>NUCLEOTIDE SEQUENCE [LARGE SCALE GENOMIC DNA]</scope>
    <source>
        <strain evidence="2 3">DSM 3808</strain>
    </source>
</reference>
<evidence type="ECO:0000313" key="3">
    <source>
        <dbReference type="Proteomes" id="UP000237749"/>
    </source>
</evidence>
<evidence type="ECO:0000313" key="2">
    <source>
        <dbReference type="EMBL" id="PPK76872.1"/>
    </source>
</evidence>
<dbReference type="RefSeq" id="WP_242980376.1">
    <property type="nucleotide sequence ID" value="NZ_PTJA01000017.1"/>
</dbReference>
<dbReference type="EMBL" id="PTJA01000017">
    <property type="protein sequence ID" value="PPK76872.1"/>
    <property type="molecule type" value="Genomic_DNA"/>
</dbReference>
<dbReference type="PANTHER" id="PTHR33886">
    <property type="entry name" value="UNSATURATED RHAMNOGALACTURONAN HYDROLASE (EUROFUNG)"/>
    <property type="match status" value="1"/>
</dbReference>
<name>A0A2S6HHB8_9FIRM</name>
<dbReference type="Pfam" id="PF07470">
    <property type="entry name" value="Glyco_hydro_88"/>
    <property type="match status" value="1"/>
</dbReference>
<proteinExistence type="predicted"/>
<dbReference type="GO" id="GO:0016787">
    <property type="term" value="F:hydrolase activity"/>
    <property type="evidence" value="ECO:0007669"/>
    <property type="project" value="UniProtKB-KW"/>
</dbReference>
<dbReference type="InterPro" id="IPR052043">
    <property type="entry name" value="PolySaccharide_Degr_Enz"/>
</dbReference>
<protein>
    <submittedName>
        <fullName evidence="2">Unsaturated rhamnogalacturonyl hydrolase</fullName>
    </submittedName>
</protein>
<dbReference type="InterPro" id="IPR012341">
    <property type="entry name" value="6hp_glycosidase-like_sf"/>
</dbReference>
<accession>A0A2S6HHB8</accession>
<dbReference type="GO" id="GO:0005975">
    <property type="term" value="P:carbohydrate metabolic process"/>
    <property type="evidence" value="ECO:0007669"/>
    <property type="project" value="InterPro"/>
</dbReference>
<sequence length="365" mass="42586">MEENDDVIDLKTLEEKLNLVSEKMMVLKNNGMKEVYPISLIDFNCWEWPQGVGIFGLYKYYEVSGRQEILDSIIDWYDNRIREGILERNVNTTSPMLTLTYLYERTGKPEYLEFIKDWADWIMKDQKLIRTGDGCFQHMITGSANDNEILIDTLFMSVLFLARAGKLLDRNDYYDEANYQILSHIKYLLNKEEGLFYHGFNFKRNDNYGKVLWGRGNCWYTIVIMELLEDIPMDEGLKRYFLSVYKNQVDALKRYADPKTGLWHTIIDDDSSYIEISCSAAFLYGIMKGVRLGILKKEDYQDLIQLGMKNLFNYIDEDGTVKNVSYGTPIGLNGEFYKTIPCCPMTYGQALVILVLQEAMNTAWH</sequence>
<keyword evidence="3" id="KW-1185">Reference proteome</keyword>
<dbReference type="InterPro" id="IPR010905">
    <property type="entry name" value="Glyco_hydro_88"/>
</dbReference>